<dbReference type="EMBL" id="JAAGNZ010000001">
    <property type="protein sequence ID" value="NEU67110.1"/>
    <property type="molecule type" value="Genomic_DNA"/>
</dbReference>
<protein>
    <submittedName>
        <fullName evidence="2">DUF3592 domain-containing protein</fullName>
    </submittedName>
</protein>
<dbReference type="Proteomes" id="UP000477386">
    <property type="component" value="Unassembled WGS sequence"/>
</dbReference>
<gene>
    <name evidence="2" type="ORF">GK091_09490</name>
</gene>
<accession>A0A6M0IFP8</accession>
<keyword evidence="1" id="KW-1133">Transmembrane helix</keyword>
<keyword evidence="1" id="KW-0812">Transmembrane</keyword>
<keyword evidence="1" id="KW-0472">Membrane</keyword>
<comment type="caution">
    <text evidence="2">The sequence shown here is derived from an EMBL/GenBank/DDBJ whole genome shotgun (WGS) entry which is preliminary data.</text>
</comment>
<evidence type="ECO:0000313" key="2">
    <source>
        <dbReference type="EMBL" id="NEU67110.1"/>
    </source>
</evidence>
<dbReference type="RefSeq" id="WP_164036696.1">
    <property type="nucleotide sequence ID" value="NZ_JAAGNZ010000001.1"/>
</dbReference>
<feature type="transmembrane region" description="Helical" evidence="1">
    <location>
        <begin position="6"/>
        <end position="26"/>
    </location>
</feature>
<reference evidence="2 3" key="1">
    <citation type="submission" date="2020-02" db="EMBL/GenBank/DDBJ databases">
        <title>Draft genome sequence of two Spirosoma agri KCTC 52727 and Spirosoma terrae KCTC 52035.</title>
        <authorList>
            <person name="Rojas J."/>
            <person name="Ambika Manirajan B."/>
            <person name="Ratering S."/>
            <person name="Suarez C."/>
            <person name="Schnell S."/>
        </authorList>
    </citation>
    <scope>NUCLEOTIDE SEQUENCE [LARGE SCALE GENOMIC DNA]</scope>
    <source>
        <strain evidence="2 3">KCTC 52727</strain>
    </source>
</reference>
<dbReference type="AlphaFoldDB" id="A0A6M0IFP8"/>
<evidence type="ECO:0000256" key="1">
    <source>
        <dbReference type="SAM" id="Phobius"/>
    </source>
</evidence>
<feature type="transmembrane region" description="Helical" evidence="1">
    <location>
        <begin position="109"/>
        <end position="128"/>
    </location>
</feature>
<proteinExistence type="predicted"/>
<sequence>MKILIPLLIGGIFSSVLSILFLSSYYRLMIKANKTIGTITSFDRSDSFILRQLWVPIVRFQTRNNTWIERQPEHSVFHELNYYSVHRAVRVYYREDNPDQFVIESSLEVFMNWMIIILTLGGIVWFFAH</sequence>
<organism evidence="2 3">
    <name type="scientific">Spirosoma agri</name>
    <dbReference type="NCBI Taxonomy" id="1987381"/>
    <lineage>
        <taxon>Bacteria</taxon>
        <taxon>Pseudomonadati</taxon>
        <taxon>Bacteroidota</taxon>
        <taxon>Cytophagia</taxon>
        <taxon>Cytophagales</taxon>
        <taxon>Cytophagaceae</taxon>
        <taxon>Spirosoma</taxon>
    </lineage>
</organism>
<evidence type="ECO:0000313" key="3">
    <source>
        <dbReference type="Proteomes" id="UP000477386"/>
    </source>
</evidence>
<keyword evidence="3" id="KW-1185">Reference proteome</keyword>
<name>A0A6M0IFP8_9BACT</name>